<dbReference type="Pfam" id="PF08883">
    <property type="entry name" value="DOPA_dioxygen"/>
    <property type="match status" value="1"/>
</dbReference>
<gene>
    <name evidence="1" type="ORF">G0028_01620</name>
</gene>
<dbReference type="InterPro" id="IPR023389">
    <property type="entry name" value="DOPA-like_sf"/>
</dbReference>
<dbReference type="Proteomes" id="UP000593966">
    <property type="component" value="Chromosome"/>
</dbReference>
<dbReference type="PANTHER" id="PTHR36423">
    <property type="entry name" value="AFR070WP"/>
    <property type="match status" value="1"/>
</dbReference>
<keyword evidence="1" id="KW-0560">Oxidoreductase</keyword>
<sequence length="108" mass="12639">MKYHAHIYFDLTQIELIESLYVQLQQEFGEAMSYGRIHQKLVGPHTKPMFQLAFDQAVLPQLKHTLNCRHLGLSVLIHPLWENEYLAHTEGAQWLGESLMLNLDRLLK</sequence>
<dbReference type="RefSeq" id="WP_180044958.1">
    <property type="nucleotide sequence ID" value="NZ_CP048659.1"/>
</dbReference>
<dbReference type="PANTHER" id="PTHR36423:SF2">
    <property type="entry name" value="AFR070WP"/>
    <property type="match status" value="1"/>
</dbReference>
<dbReference type="SUPFAM" id="SSF143410">
    <property type="entry name" value="DOPA-like"/>
    <property type="match status" value="1"/>
</dbReference>
<dbReference type="GO" id="GO:0051213">
    <property type="term" value="F:dioxygenase activity"/>
    <property type="evidence" value="ECO:0007669"/>
    <property type="project" value="UniProtKB-KW"/>
</dbReference>
<keyword evidence="2" id="KW-1185">Reference proteome</keyword>
<reference evidence="1 2" key="1">
    <citation type="submission" date="2020-02" db="EMBL/GenBank/DDBJ databases">
        <title>Tigecycline-resistant Acinetobacter species from pigs and migratory birds.</title>
        <authorList>
            <person name="Chen C."/>
            <person name="Sun J."/>
            <person name="Liao X.-P."/>
            <person name="Liu Y.-H."/>
        </authorList>
    </citation>
    <scope>NUCLEOTIDE SEQUENCE [LARGE SCALE GENOMIC DNA]</scope>
    <source>
        <strain evidence="1 2">YH12207_T</strain>
    </source>
</reference>
<dbReference type="Gene3D" id="3.30.70.1240">
    <property type="entry name" value="DOPA-like domains"/>
    <property type="match status" value="1"/>
</dbReference>
<evidence type="ECO:0000313" key="2">
    <source>
        <dbReference type="Proteomes" id="UP000593966"/>
    </source>
</evidence>
<accession>A0A7S6VTK4</accession>
<dbReference type="AlphaFoldDB" id="A0A7S6VTK4"/>
<dbReference type="InterPro" id="IPR014980">
    <property type="entry name" value="DOPA_dioxygen"/>
</dbReference>
<proteinExistence type="predicted"/>
<evidence type="ECO:0000313" key="1">
    <source>
        <dbReference type="EMBL" id="QOW44703.1"/>
    </source>
</evidence>
<organism evidence="1 2">
    <name type="scientific">Acinetobacter piscicola</name>
    <dbReference type="NCBI Taxonomy" id="2006115"/>
    <lineage>
        <taxon>Bacteria</taxon>
        <taxon>Pseudomonadati</taxon>
        <taxon>Pseudomonadota</taxon>
        <taxon>Gammaproteobacteria</taxon>
        <taxon>Moraxellales</taxon>
        <taxon>Moraxellaceae</taxon>
        <taxon>Acinetobacter</taxon>
    </lineage>
</organism>
<dbReference type="PIRSF" id="PIRSF028139">
    <property type="entry name" value="DOPA-diox_rel_Mll2280"/>
    <property type="match status" value="1"/>
</dbReference>
<protein>
    <submittedName>
        <fullName evidence="1">DOPA 4,5-dioxygenase family protein</fullName>
    </submittedName>
</protein>
<keyword evidence="1" id="KW-0223">Dioxygenase</keyword>
<dbReference type="EMBL" id="CP048659">
    <property type="protein sequence ID" value="QOW44703.1"/>
    <property type="molecule type" value="Genomic_DNA"/>
</dbReference>
<name>A0A7S6VTK4_9GAMM</name>